<evidence type="ECO:0000313" key="2">
    <source>
        <dbReference type="Proteomes" id="UP001428341"/>
    </source>
</evidence>
<gene>
    <name evidence="1" type="ORF">WN944_010820</name>
</gene>
<name>A0AAP0QT79_9ROSI</name>
<dbReference type="AlphaFoldDB" id="A0AAP0QT79"/>
<dbReference type="EMBL" id="JBCGBO010000002">
    <property type="protein sequence ID" value="KAK9222385.1"/>
    <property type="molecule type" value="Genomic_DNA"/>
</dbReference>
<reference evidence="1 2" key="1">
    <citation type="submission" date="2024-05" db="EMBL/GenBank/DDBJ databases">
        <title>Haplotype-resolved chromosome-level genome assembly of Huyou (Citrus changshanensis).</title>
        <authorList>
            <person name="Miao C."/>
            <person name="Chen W."/>
            <person name="Wu Y."/>
            <person name="Wang L."/>
            <person name="Zhao S."/>
            <person name="Grierson D."/>
            <person name="Xu C."/>
            <person name="Chen K."/>
        </authorList>
    </citation>
    <scope>NUCLEOTIDE SEQUENCE [LARGE SCALE GENOMIC DNA]</scope>
    <source>
        <strain evidence="1">01-14</strain>
        <tissue evidence="1">Leaf</tissue>
    </source>
</reference>
<dbReference type="Proteomes" id="UP001428341">
    <property type="component" value="Unassembled WGS sequence"/>
</dbReference>
<comment type="caution">
    <text evidence="1">The sequence shown here is derived from an EMBL/GenBank/DDBJ whole genome shotgun (WGS) entry which is preliminary data.</text>
</comment>
<keyword evidence="2" id="KW-1185">Reference proteome</keyword>
<organism evidence="1 2">
    <name type="scientific">Citrus x changshan-huyou</name>
    <dbReference type="NCBI Taxonomy" id="2935761"/>
    <lineage>
        <taxon>Eukaryota</taxon>
        <taxon>Viridiplantae</taxon>
        <taxon>Streptophyta</taxon>
        <taxon>Embryophyta</taxon>
        <taxon>Tracheophyta</taxon>
        <taxon>Spermatophyta</taxon>
        <taxon>Magnoliopsida</taxon>
        <taxon>eudicotyledons</taxon>
        <taxon>Gunneridae</taxon>
        <taxon>Pentapetalae</taxon>
        <taxon>rosids</taxon>
        <taxon>malvids</taxon>
        <taxon>Sapindales</taxon>
        <taxon>Rutaceae</taxon>
        <taxon>Aurantioideae</taxon>
        <taxon>Citrus</taxon>
    </lineage>
</organism>
<protein>
    <submittedName>
        <fullName evidence="1">Uncharacterized protein</fullName>
    </submittedName>
</protein>
<proteinExistence type="predicted"/>
<evidence type="ECO:0000313" key="1">
    <source>
        <dbReference type="EMBL" id="KAK9222385.1"/>
    </source>
</evidence>
<accession>A0AAP0QT79</accession>
<sequence>MKFLYDLGSCYRRSAQVRQLQPKELGNRVQVVLVSGCNEAWSKPRQKKMNMSKYWRPELSVILEDMVVSFLEIDQGKIQYRHQPVKKEKFYVGDDISVLTLPVHFLMDDMQQSFDHLLLAYIMVMVDDFV</sequence>